<comment type="caution">
    <text evidence="3">The sequence shown here is derived from an EMBL/GenBank/DDBJ whole genome shotgun (WGS) entry which is preliminary data.</text>
</comment>
<name>A0A8S3RCV7_MYTED</name>
<feature type="compositionally biased region" description="Basic and acidic residues" evidence="1">
    <location>
        <begin position="67"/>
        <end position="77"/>
    </location>
</feature>
<reference evidence="3" key="1">
    <citation type="submission" date="2021-03" db="EMBL/GenBank/DDBJ databases">
        <authorList>
            <person name="Bekaert M."/>
        </authorList>
    </citation>
    <scope>NUCLEOTIDE SEQUENCE</scope>
</reference>
<keyword evidence="4" id="KW-1185">Reference proteome</keyword>
<keyword evidence="2" id="KW-0732">Signal</keyword>
<dbReference type="Proteomes" id="UP000683360">
    <property type="component" value="Unassembled WGS sequence"/>
</dbReference>
<feature type="chain" id="PRO_5035717979" description="Zinc finger PHD-type domain-containing protein" evidence="2">
    <location>
        <begin position="21"/>
        <end position="217"/>
    </location>
</feature>
<dbReference type="CDD" id="cd15517">
    <property type="entry name" value="PHD_TCF19_like"/>
    <property type="match status" value="1"/>
</dbReference>
<evidence type="ECO:0008006" key="5">
    <source>
        <dbReference type="Google" id="ProtNLM"/>
    </source>
</evidence>
<organism evidence="3 4">
    <name type="scientific">Mytilus edulis</name>
    <name type="common">Blue mussel</name>
    <dbReference type="NCBI Taxonomy" id="6550"/>
    <lineage>
        <taxon>Eukaryota</taxon>
        <taxon>Metazoa</taxon>
        <taxon>Spiralia</taxon>
        <taxon>Lophotrochozoa</taxon>
        <taxon>Mollusca</taxon>
        <taxon>Bivalvia</taxon>
        <taxon>Autobranchia</taxon>
        <taxon>Pteriomorphia</taxon>
        <taxon>Mytilida</taxon>
        <taxon>Mytiloidea</taxon>
        <taxon>Mytilidae</taxon>
        <taxon>Mytilinae</taxon>
        <taxon>Mytilus</taxon>
    </lineage>
</organism>
<dbReference type="Gene3D" id="3.30.40.10">
    <property type="entry name" value="Zinc/RING finger domain, C3HC4 (zinc finger)"/>
    <property type="match status" value="1"/>
</dbReference>
<accession>A0A8S3RCV7</accession>
<proteinExistence type="predicted"/>
<protein>
    <recommendedName>
        <fullName evidence="5">Zinc finger PHD-type domain-containing protein</fullName>
    </recommendedName>
</protein>
<evidence type="ECO:0000256" key="2">
    <source>
        <dbReference type="SAM" id="SignalP"/>
    </source>
</evidence>
<dbReference type="SUPFAM" id="SSF57903">
    <property type="entry name" value="FYVE/PHD zinc finger"/>
    <property type="match status" value="1"/>
</dbReference>
<feature type="compositionally biased region" description="Basic residues" evidence="1">
    <location>
        <begin position="99"/>
        <end position="110"/>
    </location>
</feature>
<gene>
    <name evidence="3" type="ORF">MEDL_19066</name>
</gene>
<feature type="signal peptide" evidence="2">
    <location>
        <begin position="1"/>
        <end position="20"/>
    </location>
</feature>
<sequence>MSGTADLILVLLCNAYQVCANIIRVENNNISQLTQLPTTSSADRERNIYLVLTGQHAAAHYSATVRETAEGHQDHQKKTATSFDPSEVRPFPKAPPLKNPRKTSSRKRKTAILTDTPEKNALEEEEKRKCQKQQKTVKRKLPLQKSTRRTNKQKQMRKSNNSDDEDECFCLVCLEPYSNSKSRESWIQCTSCKEWAHEECTKGDKIFICHNCDSDED</sequence>
<evidence type="ECO:0000313" key="3">
    <source>
        <dbReference type="EMBL" id="CAG2204629.1"/>
    </source>
</evidence>
<feature type="compositionally biased region" description="Basic residues" evidence="1">
    <location>
        <begin position="129"/>
        <end position="157"/>
    </location>
</feature>
<dbReference type="EMBL" id="CAJPWZ010000973">
    <property type="protein sequence ID" value="CAG2204629.1"/>
    <property type="molecule type" value="Genomic_DNA"/>
</dbReference>
<feature type="region of interest" description="Disordered" evidence="1">
    <location>
        <begin position="66"/>
        <end position="163"/>
    </location>
</feature>
<dbReference type="AlphaFoldDB" id="A0A8S3RCV7"/>
<dbReference type="InterPro" id="IPR011011">
    <property type="entry name" value="Znf_FYVE_PHD"/>
</dbReference>
<dbReference type="InterPro" id="IPR013083">
    <property type="entry name" value="Znf_RING/FYVE/PHD"/>
</dbReference>
<feature type="compositionally biased region" description="Basic and acidic residues" evidence="1">
    <location>
        <begin position="116"/>
        <end position="128"/>
    </location>
</feature>
<dbReference type="OrthoDB" id="6161546at2759"/>
<evidence type="ECO:0000256" key="1">
    <source>
        <dbReference type="SAM" id="MobiDB-lite"/>
    </source>
</evidence>
<evidence type="ECO:0000313" key="4">
    <source>
        <dbReference type="Proteomes" id="UP000683360"/>
    </source>
</evidence>